<accession>A0A7M6DMI9</accession>
<sequence length="117" mass="13374">MKINVVIMTLMTFYFTVAATRVYNDAGDVLERQINAKNTKRYGTFCDESKTVCGFRHWGKRQMVRGGFCNSDRTICKIFGKRALSNHLQICLNKCGRQLYMVFPNCVKNCLAAGMKL</sequence>
<evidence type="ECO:0000313" key="3">
    <source>
        <dbReference type="Proteomes" id="UP000594262"/>
    </source>
</evidence>
<dbReference type="AlphaFoldDB" id="A0A7M6DMI9"/>
<keyword evidence="3" id="KW-1185">Reference proteome</keyword>
<keyword evidence="1" id="KW-0732">Signal</keyword>
<evidence type="ECO:0000313" key="2">
    <source>
        <dbReference type="EnsemblMetazoa" id="CLYHEMP016328.1"/>
    </source>
</evidence>
<feature type="signal peptide" evidence="1">
    <location>
        <begin position="1"/>
        <end position="19"/>
    </location>
</feature>
<dbReference type="Proteomes" id="UP000594262">
    <property type="component" value="Unplaced"/>
</dbReference>
<dbReference type="RefSeq" id="XP_066921790.1">
    <property type="nucleotide sequence ID" value="XM_067065689.1"/>
</dbReference>
<feature type="chain" id="PRO_5029501108" evidence="1">
    <location>
        <begin position="20"/>
        <end position="117"/>
    </location>
</feature>
<organism evidence="2 3">
    <name type="scientific">Clytia hemisphaerica</name>
    <dbReference type="NCBI Taxonomy" id="252671"/>
    <lineage>
        <taxon>Eukaryota</taxon>
        <taxon>Metazoa</taxon>
        <taxon>Cnidaria</taxon>
        <taxon>Hydrozoa</taxon>
        <taxon>Hydroidolina</taxon>
        <taxon>Leptothecata</taxon>
        <taxon>Obeliida</taxon>
        <taxon>Clytiidae</taxon>
        <taxon>Clytia</taxon>
    </lineage>
</organism>
<protein>
    <submittedName>
        <fullName evidence="2">Uncharacterized protein</fullName>
    </submittedName>
</protein>
<proteinExistence type="predicted"/>
<dbReference type="EnsemblMetazoa" id="CLYHEMT016328.1">
    <property type="protein sequence ID" value="CLYHEMP016328.1"/>
    <property type="gene ID" value="CLYHEMG016328"/>
</dbReference>
<name>A0A7M6DMI9_9CNID</name>
<reference evidence="2" key="1">
    <citation type="submission" date="2021-01" db="UniProtKB">
        <authorList>
            <consortium name="EnsemblMetazoa"/>
        </authorList>
    </citation>
    <scope>IDENTIFICATION</scope>
</reference>
<dbReference type="GeneID" id="136809171"/>
<evidence type="ECO:0000256" key="1">
    <source>
        <dbReference type="SAM" id="SignalP"/>
    </source>
</evidence>